<name>A0ABW4XP69_9GAMM</name>
<dbReference type="EMBL" id="JBHUHT010000012">
    <property type="protein sequence ID" value="MFD2096248.1"/>
    <property type="molecule type" value="Genomic_DNA"/>
</dbReference>
<accession>A0ABW4XP69</accession>
<evidence type="ECO:0000313" key="2">
    <source>
        <dbReference type="Proteomes" id="UP001597380"/>
    </source>
</evidence>
<evidence type="ECO:0000313" key="1">
    <source>
        <dbReference type="EMBL" id="MFD2096248.1"/>
    </source>
</evidence>
<comment type="caution">
    <text evidence="1">The sequence shown here is derived from an EMBL/GenBank/DDBJ whole genome shotgun (WGS) entry which is preliminary data.</text>
</comment>
<keyword evidence="2" id="KW-1185">Reference proteome</keyword>
<proteinExistence type="predicted"/>
<reference evidence="2" key="1">
    <citation type="journal article" date="2019" name="Int. J. Syst. Evol. Microbiol.">
        <title>The Global Catalogue of Microorganisms (GCM) 10K type strain sequencing project: providing services to taxonomists for standard genome sequencing and annotation.</title>
        <authorList>
            <consortium name="The Broad Institute Genomics Platform"/>
            <consortium name="The Broad Institute Genome Sequencing Center for Infectious Disease"/>
            <person name="Wu L."/>
            <person name="Ma J."/>
        </authorList>
    </citation>
    <scope>NUCLEOTIDE SEQUENCE [LARGE SCALE GENOMIC DNA]</scope>
    <source>
        <strain evidence="2">CGMCC 1.10992</strain>
    </source>
</reference>
<organism evidence="1 2">
    <name type="scientific">Corallincola platygyrae</name>
    <dbReference type="NCBI Taxonomy" id="1193278"/>
    <lineage>
        <taxon>Bacteria</taxon>
        <taxon>Pseudomonadati</taxon>
        <taxon>Pseudomonadota</taxon>
        <taxon>Gammaproteobacteria</taxon>
        <taxon>Alteromonadales</taxon>
        <taxon>Psychromonadaceae</taxon>
        <taxon>Corallincola</taxon>
    </lineage>
</organism>
<dbReference type="Proteomes" id="UP001597380">
    <property type="component" value="Unassembled WGS sequence"/>
</dbReference>
<dbReference type="PROSITE" id="PS51257">
    <property type="entry name" value="PROKAR_LIPOPROTEIN"/>
    <property type="match status" value="1"/>
</dbReference>
<sequence length="123" mass="13524">MTKFKLSSITLLALLVTGCPALMYGHLKNSSQSDLVVIPPNVPENPWIIDSGETVRIVWHQECIIIRDGMETKYFLSWPLPENTVTSGVFSSSINAVYSNGSLYIETKDGALVQTKETSSCAQ</sequence>
<protein>
    <submittedName>
        <fullName evidence="1">Uncharacterized protein</fullName>
    </submittedName>
</protein>
<gene>
    <name evidence="1" type="ORF">ACFSJ3_09665</name>
</gene>
<dbReference type="RefSeq" id="WP_345339375.1">
    <property type="nucleotide sequence ID" value="NZ_BAABLI010000008.1"/>
</dbReference>